<dbReference type="EMBL" id="AEYP01005641">
    <property type="status" value="NOT_ANNOTATED_CDS"/>
    <property type="molecule type" value="Genomic_DNA"/>
</dbReference>
<name>M3Z3L0_MUSPF</name>
<feature type="compositionally biased region" description="Basic and acidic residues" evidence="1">
    <location>
        <begin position="20"/>
        <end position="36"/>
    </location>
</feature>
<evidence type="ECO:0000313" key="2">
    <source>
        <dbReference type="Ensembl" id="ENSMPUP00000018172.1"/>
    </source>
</evidence>
<feature type="compositionally biased region" description="Low complexity" evidence="1">
    <location>
        <begin position="152"/>
        <end position="161"/>
    </location>
</feature>
<feature type="compositionally biased region" description="Low complexity" evidence="1">
    <location>
        <begin position="124"/>
        <end position="139"/>
    </location>
</feature>
<dbReference type="HOGENOM" id="CLU_1245000_0_0_1"/>
<feature type="compositionally biased region" description="Basic and acidic residues" evidence="1">
    <location>
        <begin position="76"/>
        <end position="86"/>
    </location>
</feature>
<organism evidence="2">
    <name type="scientific">Mustela putorius furo</name>
    <name type="common">European domestic ferret</name>
    <name type="synonym">Mustela furo</name>
    <dbReference type="NCBI Taxonomy" id="9669"/>
    <lineage>
        <taxon>Eukaryota</taxon>
        <taxon>Metazoa</taxon>
        <taxon>Chordata</taxon>
        <taxon>Craniata</taxon>
        <taxon>Vertebrata</taxon>
        <taxon>Euteleostomi</taxon>
        <taxon>Mammalia</taxon>
        <taxon>Eutheria</taxon>
        <taxon>Laurasiatheria</taxon>
        <taxon>Carnivora</taxon>
        <taxon>Caniformia</taxon>
        <taxon>Musteloidea</taxon>
        <taxon>Mustelidae</taxon>
        <taxon>Mustelinae</taxon>
        <taxon>Mustela</taxon>
    </lineage>
</organism>
<accession>M3Z3L0</accession>
<dbReference type="Ensembl" id="ENSMPUT00000018439.1">
    <property type="protein sequence ID" value="ENSMPUP00000018172.1"/>
    <property type="gene ID" value="ENSMPUG00000018287.1"/>
</dbReference>
<dbReference type="EMBL" id="AEYP01005640">
    <property type="status" value="NOT_ANNOTATED_CDS"/>
    <property type="molecule type" value="Genomic_DNA"/>
</dbReference>
<dbReference type="AlphaFoldDB" id="M3Z3L0"/>
<protein>
    <submittedName>
        <fullName evidence="2">Uncharacterized protein</fullName>
    </submittedName>
</protein>
<reference evidence="2" key="1">
    <citation type="submission" date="2024-06" db="UniProtKB">
        <authorList>
            <consortium name="Ensembl"/>
        </authorList>
    </citation>
    <scope>IDENTIFICATION</scope>
</reference>
<sequence>MLQQMWRGEGWWAVFSSPPPRRESPLHLPKAERTSEKPGLLATRSAVPRGVHTNACQWTEAPAARGRALPGQGEGRQGDQGRERPPRLRTAPAALSPGNHPPAPRDALSAALTRPLCVSKREGPAAATAGRRAQQAARPQGPPGRAWPPLPSSSSLTSRAAFSPSSRRFRSIILLRSTAALSSALSVQPIVPGARARRRSLHVRPAAFKHRVLLLRNQATRL</sequence>
<proteinExistence type="predicted"/>
<evidence type="ECO:0000256" key="1">
    <source>
        <dbReference type="SAM" id="MobiDB-lite"/>
    </source>
</evidence>
<dbReference type="InParanoid" id="M3Z3L0"/>
<feature type="region of interest" description="Disordered" evidence="1">
    <location>
        <begin position="1"/>
        <end position="107"/>
    </location>
</feature>
<feature type="region of interest" description="Disordered" evidence="1">
    <location>
        <begin position="121"/>
        <end position="161"/>
    </location>
</feature>
<feature type="compositionally biased region" description="Pro residues" evidence="1">
    <location>
        <begin position="140"/>
        <end position="151"/>
    </location>
</feature>